<dbReference type="InterPro" id="IPR050927">
    <property type="entry name" value="TRPM"/>
</dbReference>
<evidence type="ECO:0000256" key="7">
    <source>
        <dbReference type="ARBA" id="ARBA00023303"/>
    </source>
</evidence>
<accession>A0A819J0X6</accession>
<dbReference type="EMBL" id="CAJOAZ010002377">
    <property type="protein sequence ID" value="CAF3922952.1"/>
    <property type="molecule type" value="Genomic_DNA"/>
</dbReference>
<protein>
    <recommendedName>
        <fullName evidence="13">TRPM SLOG domain-containing protein</fullName>
    </recommendedName>
</protein>
<evidence type="ECO:0000256" key="4">
    <source>
        <dbReference type="ARBA" id="ARBA00022989"/>
    </source>
</evidence>
<feature type="region of interest" description="Disordered" evidence="8">
    <location>
        <begin position="136"/>
        <end position="157"/>
    </location>
</feature>
<dbReference type="GO" id="GO:0099604">
    <property type="term" value="F:ligand-gated calcium channel activity"/>
    <property type="evidence" value="ECO:0007669"/>
    <property type="project" value="TreeGrafter"/>
</dbReference>
<keyword evidence="5" id="KW-0406">Ion transport</keyword>
<keyword evidence="3" id="KW-0812">Transmembrane</keyword>
<name>A0A819J0X6_9BILA</name>
<feature type="domain" description="TRPM SLOG" evidence="9">
    <location>
        <begin position="20"/>
        <end position="251"/>
    </location>
</feature>
<evidence type="ECO:0000259" key="10">
    <source>
        <dbReference type="Pfam" id="PF25508"/>
    </source>
</evidence>
<organism evidence="11 12">
    <name type="scientific">Adineta steineri</name>
    <dbReference type="NCBI Taxonomy" id="433720"/>
    <lineage>
        <taxon>Eukaryota</taxon>
        <taxon>Metazoa</taxon>
        <taxon>Spiralia</taxon>
        <taxon>Gnathifera</taxon>
        <taxon>Rotifera</taxon>
        <taxon>Eurotatoria</taxon>
        <taxon>Bdelloidea</taxon>
        <taxon>Adinetida</taxon>
        <taxon>Adinetidae</taxon>
        <taxon>Adineta</taxon>
    </lineage>
</organism>
<dbReference type="GO" id="GO:0005886">
    <property type="term" value="C:plasma membrane"/>
    <property type="evidence" value="ECO:0007669"/>
    <property type="project" value="TreeGrafter"/>
</dbReference>
<evidence type="ECO:0000256" key="3">
    <source>
        <dbReference type="ARBA" id="ARBA00022692"/>
    </source>
</evidence>
<feature type="non-terminal residue" evidence="11">
    <location>
        <position position="1"/>
    </location>
</feature>
<sequence length="909" mass="104665">MKKHTRESVTKDYGKLLTGAPYARVALDTQMDIIQKLLFGIWQIKKPRLIMSIIGGAKYFVLTERVETNFINSIIDVALKSKALIFTNGFDVGLVQLVGKAIKKSKSIKINEKITAVGIAKWGSVKNLTQLKAGPKHSAQQTTNNGENTIQQSNGEGKIGRVRGEQNLEKNHSQYLLMDDGTIRNYDTGDFRTRLAKQISQIQSEGVLPIPVVTIVVEGGRDTITNMYYDLRENIPVVIIDGSGRVADFFKRWLLYTEEMDNKVHDPDYKQPIEINELNDKVPASVTNSTKSSTDENKDTSKTSGGATTSFINLDTQTEKLKNLFLKYFEKIEEELKAIVIPEEVDSSKDNTEKQSKQEEFQKQVADAAYRVLYCLQPAVRSDITVFNLNSDNDLSEAIFRGICKASQKQHRMALHDRVNTLKRYKNKSRPMLTDENIHHHSTSVSTKSKQEKTIQSTLLLELAMSWNSIDVAKELILQNSLENIHGENDLFIKALTKNRPNFVHEFIRIGVDPSEVFFPNDKFFSTNSKPNQNHSRYDFFIQKLYSTEAVNRPECLLASVIESDPDVKEKYIKETETLNDVLRTLIGDNLHLLYFDTHDDELNHRKMSGFTTNFVRFNQMTDGKNAQSLRRANREMAQDYIMRDLFLWAILMNYIDMAKVFLAHMKYRICAALIATKILKNYSRRVPYDEIKKNYIENISYFENYAINCIDLCQKNNSEDACEIVLRQIELFGNISCLQIAANADDKLFVSHSCCVQALNNIWYDKLYPDQSKKRNRAALFIGFLSLGVLAPVLVEYRKESEETKHKVLQAKLESHGINYYDSYPLEYPRITKYLGFNRYCHQLINFHLSLPTKYTYHCVQYCFFLLLFSYTLLFKFEPPTNNTPSIYWTEILTIILVSCMLIEEIHF</sequence>
<evidence type="ECO:0000259" key="9">
    <source>
        <dbReference type="Pfam" id="PF18139"/>
    </source>
</evidence>
<evidence type="ECO:0000313" key="12">
    <source>
        <dbReference type="Proteomes" id="UP000663844"/>
    </source>
</evidence>
<dbReference type="InterPro" id="IPR057366">
    <property type="entry name" value="TRPM-like"/>
</dbReference>
<evidence type="ECO:0008006" key="13">
    <source>
        <dbReference type="Google" id="ProtNLM"/>
    </source>
</evidence>
<evidence type="ECO:0000256" key="8">
    <source>
        <dbReference type="SAM" id="MobiDB-lite"/>
    </source>
</evidence>
<dbReference type="Pfam" id="PF18139">
    <property type="entry name" value="LSDAT_euk"/>
    <property type="match status" value="1"/>
</dbReference>
<keyword evidence="6" id="KW-0472">Membrane</keyword>
<dbReference type="InterPro" id="IPR041491">
    <property type="entry name" value="TRPM_SLOG"/>
</dbReference>
<dbReference type="Pfam" id="PF25508">
    <property type="entry name" value="TRPM2"/>
    <property type="match status" value="1"/>
</dbReference>
<evidence type="ECO:0000256" key="2">
    <source>
        <dbReference type="ARBA" id="ARBA00022448"/>
    </source>
</evidence>
<feature type="region of interest" description="Disordered" evidence="8">
    <location>
        <begin position="274"/>
        <end position="309"/>
    </location>
</feature>
<proteinExistence type="predicted"/>
<dbReference type="PANTHER" id="PTHR13800">
    <property type="entry name" value="TRANSIENT RECEPTOR POTENTIAL CATION CHANNEL, SUBFAMILY M, MEMBER 6"/>
    <property type="match status" value="1"/>
</dbReference>
<dbReference type="PANTHER" id="PTHR13800:SF12">
    <property type="entry name" value="TRANSIENT RECEPTOR POTENTIAL CATION CHANNEL SUBFAMILY M MEMBER-LIKE 2"/>
    <property type="match status" value="1"/>
</dbReference>
<evidence type="ECO:0000256" key="1">
    <source>
        <dbReference type="ARBA" id="ARBA00004141"/>
    </source>
</evidence>
<gene>
    <name evidence="11" type="ORF">OXD698_LOCUS25128</name>
</gene>
<comment type="caution">
    <text evidence="11">The sequence shown here is derived from an EMBL/GenBank/DDBJ whole genome shotgun (WGS) entry which is preliminary data.</text>
</comment>
<evidence type="ECO:0000313" key="11">
    <source>
        <dbReference type="EMBL" id="CAF3922952.1"/>
    </source>
</evidence>
<dbReference type="Proteomes" id="UP000663844">
    <property type="component" value="Unassembled WGS sequence"/>
</dbReference>
<dbReference type="AlphaFoldDB" id="A0A819J0X6"/>
<comment type="subcellular location">
    <subcellularLocation>
        <location evidence="1">Membrane</location>
        <topology evidence="1">Multi-pass membrane protein</topology>
    </subcellularLocation>
</comment>
<evidence type="ECO:0000256" key="5">
    <source>
        <dbReference type="ARBA" id="ARBA00023065"/>
    </source>
</evidence>
<reference evidence="11" key="1">
    <citation type="submission" date="2021-02" db="EMBL/GenBank/DDBJ databases">
        <authorList>
            <person name="Nowell W R."/>
        </authorList>
    </citation>
    <scope>NUCLEOTIDE SEQUENCE</scope>
</reference>
<keyword evidence="4" id="KW-1133">Transmembrane helix</keyword>
<keyword evidence="7" id="KW-0407">Ion channel</keyword>
<keyword evidence="2" id="KW-0813">Transport</keyword>
<feature type="compositionally biased region" description="Polar residues" evidence="8">
    <location>
        <begin position="138"/>
        <end position="155"/>
    </location>
</feature>
<evidence type="ECO:0000256" key="6">
    <source>
        <dbReference type="ARBA" id="ARBA00023136"/>
    </source>
</evidence>
<feature type="domain" description="TRPM-like" evidence="10">
    <location>
        <begin position="490"/>
        <end position="753"/>
    </location>
</feature>